<feature type="domain" description="Helicase SEN1 beta-barrel" evidence="2">
    <location>
        <begin position="35"/>
        <end position="90"/>
    </location>
</feature>
<dbReference type="Pfam" id="PF23576">
    <property type="entry name" value="SEN1_barrel"/>
    <property type="match status" value="1"/>
</dbReference>
<sequence>MEIFQPLVLEEFKAQLHNSFLEMSSWEMFFGILFVMSIERIDDFHLVRFVQDDGDSAKCRVFSENDFLLLTKEHPQKSSRDLHMVGKVGDPKQLPATVLSLLSYVASKFLYECSMFERLQKAGHPVIVLTEQYRMHPEICKFRSLHFYDNKLLNGSQMSNKSAPFHQSKGLGPYVLSLMARRFVGKTLV</sequence>
<dbReference type="AlphaFoldDB" id="A0ABD1L6I6"/>
<dbReference type="PANTHER" id="PTHR10887">
    <property type="entry name" value="DNA2/NAM7 HELICASE FAMILY"/>
    <property type="match status" value="1"/>
</dbReference>
<organism evidence="3 4">
    <name type="scientific">Flemingia macrophylla</name>
    <dbReference type="NCBI Taxonomy" id="520843"/>
    <lineage>
        <taxon>Eukaryota</taxon>
        <taxon>Viridiplantae</taxon>
        <taxon>Streptophyta</taxon>
        <taxon>Embryophyta</taxon>
        <taxon>Tracheophyta</taxon>
        <taxon>Spermatophyta</taxon>
        <taxon>Magnoliopsida</taxon>
        <taxon>eudicotyledons</taxon>
        <taxon>Gunneridae</taxon>
        <taxon>Pentapetalae</taxon>
        <taxon>rosids</taxon>
        <taxon>fabids</taxon>
        <taxon>Fabales</taxon>
        <taxon>Fabaceae</taxon>
        <taxon>Papilionoideae</taxon>
        <taxon>50 kb inversion clade</taxon>
        <taxon>NPAAA clade</taxon>
        <taxon>indigoferoid/millettioid clade</taxon>
        <taxon>Phaseoleae</taxon>
        <taxon>Flemingia</taxon>
    </lineage>
</organism>
<evidence type="ECO:0000259" key="2">
    <source>
        <dbReference type="Pfam" id="PF23576"/>
    </source>
</evidence>
<feature type="domain" description="DNA2/NAM7 helicase-like C-terminal" evidence="1">
    <location>
        <begin position="111"/>
        <end position="175"/>
    </location>
</feature>
<dbReference type="SUPFAM" id="SSF52540">
    <property type="entry name" value="P-loop containing nucleoside triphosphate hydrolases"/>
    <property type="match status" value="1"/>
</dbReference>
<evidence type="ECO:0000313" key="4">
    <source>
        <dbReference type="Proteomes" id="UP001603857"/>
    </source>
</evidence>
<dbReference type="InterPro" id="IPR027417">
    <property type="entry name" value="P-loop_NTPase"/>
</dbReference>
<proteinExistence type="predicted"/>
<keyword evidence="4" id="KW-1185">Reference proteome</keyword>
<gene>
    <name evidence="3" type="ORF">Fmac_033008</name>
</gene>
<comment type="caution">
    <text evidence="3">The sequence shown here is derived from an EMBL/GenBank/DDBJ whole genome shotgun (WGS) entry which is preliminary data.</text>
</comment>
<dbReference type="Pfam" id="PF13087">
    <property type="entry name" value="AAA_12"/>
    <property type="match status" value="1"/>
</dbReference>
<dbReference type="Gene3D" id="3.40.50.300">
    <property type="entry name" value="P-loop containing nucleotide triphosphate hydrolases"/>
    <property type="match status" value="2"/>
</dbReference>
<dbReference type="EMBL" id="JBGMDY010000011">
    <property type="protein sequence ID" value="KAL2319132.1"/>
    <property type="molecule type" value="Genomic_DNA"/>
</dbReference>
<dbReference type="PANTHER" id="PTHR10887:SF495">
    <property type="entry name" value="HELICASE SENATAXIN ISOFORM X1-RELATED"/>
    <property type="match status" value="1"/>
</dbReference>
<accession>A0ABD1L6I6</accession>
<evidence type="ECO:0000313" key="3">
    <source>
        <dbReference type="EMBL" id="KAL2319132.1"/>
    </source>
</evidence>
<dbReference type="InterPro" id="IPR045055">
    <property type="entry name" value="DNA2/NAM7-like"/>
</dbReference>
<dbReference type="Proteomes" id="UP001603857">
    <property type="component" value="Unassembled WGS sequence"/>
</dbReference>
<protein>
    <submittedName>
        <fullName evidence="3">Uncharacterized protein</fullName>
    </submittedName>
</protein>
<evidence type="ECO:0000259" key="1">
    <source>
        <dbReference type="Pfam" id="PF13087"/>
    </source>
</evidence>
<dbReference type="InterPro" id="IPR056474">
    <property type="entry name" value="SEN1_barrel"/>
</dbReference>
<reference evidence="3 4" key="1">
    <citation type="submission" date="2024-08" db="EMBL/GenBank/DDBJ databases">
        <title>Insights into the chromosomal genome structure of Flemingia macrophylla.</title>
        <authorList>
            <person name="Ding Y."/>
            <person name="Zhao Y."/>
            <person name="Bi W."/>
            <person name="Wu M."/>
            <person name="Zhao G."/>
            <person name="Gong Y."/>
            <person name="Li W."/>
            <person name="Zhang P."/>
        </authorList>
    </citation>
    <scope>NUCLEOTIDE SEQUENCE [LARGE SCALE GENOMIC DNA]</scope>
    <source>
        <strain evidence="3">DYQJB</strain>
        <tissue evidence="3">Leaf</tissue>
    </source>
</reference>
<name>A0ABD1L6I6_9FABA</name>
<dbReference type="InterPro" id="IPR041679">
    <property type="entry name" value="DNA2/NAM7-like_C"/>
</dbReference>